<reference evidence="2 3" key="1">
    <citation type="journal article" date="2015" name="Genome Biol.">
        <title>Comparative genomics of Steinernema reveals deeply conserved gene regulatory networks.</title>
        <authorList>
            <person name="Dillman A.R."/>
            <person name="Macchietto M."/>
            <person name="Porter C.F."/>
            <person name="Rogers A."/>
            <person name="Williams B."/>
            <person name="Antoshechkin I."/>
            <person name="Lee M.M."/>
            <person name="Goodwin Z."/>
            <person name="Lu X."/>
            <person name="Lewis E.E."/>
            <person name="Goodrich-Blair H."/>
            <person name="Stock S.P."/>
            <person name="Adams B.J."/>
            <person name="Sternberg P.W."/>
            <person name="Mortazavi A."/>
        </authorList>
    </citation>
    <scope>NUCLEOTIDE SEQUENCE [LARGE SCALE GENOMIC DNA]</scope>
    <source>
        <strain evidence="2 3">ALL</strain>
    </source>
</reference>
<evidence type="ECO:0000256" key="1">
    <source>
        <dbReference type="SAM" id="Phobius"/>
    </source>
</evidence>
<feature type="transmembrane region" description="Helical" evidence="1">
    <location>
        <begin position="83"/>
        <end position="106"/>
    </location>
</feature>
<evidence type="ECO:0000313" key="2">
    <source>
        <dbReference type="EMBL" id="TKR62300.1"/>
    </source>
</evidence>
<comment type="caution">
    <text evidence="2">The sequence shown here is derived from an EMBL/GenBank/DDBJ whole genome shotgun (WGS) entry which is preliminary data.</text>
</comment>
<protein>
    <submittedName>
        <fullName evidence="2">Uncharacterized protein</fullName>
    </submittedName>
</protein>
<dbReference type="EMBL" id="AZBU02000010">
    <property type="protein sequence ID" value="TKR62300.1"/>
    <property type="molecule type" value="Genomic_DNA"/>
</dbReference>
<accession>A0A4U5M0X8</accession>
<name>A0A4U5M0X8_STECR</name>
<reference evidence="2 3" key="2">
    <citation type="journal article" date="2019" name="G3 (Bethesda)">
        <title>Hybrid Assembly of the Genome of the Entomopathogenic Nematode Steinernema carpocapsae Identifies the X-Chromosome.</title>
        <authorList>
            <person name="Serra L."/>
            <person name="Macchietto M."/>
            <person name="Macias-Munoz A."/>
            <person name="McGill C.J."/>
            <person name="Rodriguez I.M."/>
            <person name="Rodriguez B."/>
            <person name="Murad R."/>
            <person name="Mortazavi A."/>
        </authorList>
    </citation>
    <scope>NUCLEOTIDE SEQUENCE [LARGE SCALE GENOMIC DNA]</scope>
    <source>
        <strain evidence="2 3">ALL</strain>
    </source>
</reference>
<dbReference type="AlphaFoldDB" id="A0A4U5M0X8"/>
<proteinExistence type="predicted"/>
<keyword evidence="3" id="KW-1185">Reference proteome</keyword>
<keyword evidence="1" id="KW-0472">Membrane</keyword>
<gene>
    <name evidence="2" type="ORF">L596_026282</name>
</gene>
<dbReference type="Proteomes" id="UP000298663">
    <property type="component" value="Unassembled WGS sequence"/>
</dbReference>
<evidence type="ECO:0000313" key="3">
    <source>
        <dbReference type="Proteomes" id="UP000298663"/>
    </source>
</evidence>
<keyword evidence="1" id="KW-0812">Transmembrane</keyword>
<keyword evidence="1" id="KW-1133">Transmembrane helix</keyword>
<organism evidence="2 3">
    <name type="scientific">Steinernema carpocapsae</name>
    <name type="common">Entomopathogenic nematode</name>
    <dbReference type="NCBI Taxonomy" id="34508"/>
    <lineage>
        <taxon>Eukaryota</taxon>
        <taxon>Metazoa</taxon>
        <taxon>Ecdysozoa</taxon>
        <taxon>Nematoda</taxon>
        <taxon>Chromadorea</taxon>
        <taxon>Rhabditida</taxon>
        <taxon>Tylenchina</taxon>
        <taxon>Panagrolaimomorpha</taxon>
        <taxon>Strongyloidoidea</taxon>
        <taxon>Steinernematidae</taxon>
        <taxon>Steinernema</taxon>
    </lineage>
</organism>
<sequence>MVMEHKPDDYQYFTSSTSGIGSMVHSSVSGKDQQQRAAMFQKARDQHIHVVTTPNYTMLNGFLVVRFFASSWSQVSWRNRRSIALRVFLGVVLSAAAMLQCAWATCRRWRWPIFQRRTISFLLLCR</sequence>